<dbReference type="Pfam" id="PF13560">
    <property type="entry name" value="HTH_31"/>
    <property type="match status" value="1"/>
</dbReference>
<evidence type="ECO:0000313" key="3">
    <source>
        <dbReference type="Proteomes" id="UP000548476"/>
    </source>
</evidence>
<reference evidence="2 3" key="1">
    <citation type="submission" date="2020-08" db="EMBL/GenBank/DDBJ databases">
        <title>Genomic Encyclopedia of Type Strains, Phase IV (KMG-IV): sequencing the most valuable type-strain genomes for metagenomic binning, comparative biology and taxonomic classification.</title>
        <authorList>
            <person name="Goeker M."/>
        </authorList>
    </citation>
    <scope>NUCLEOTIDE SEQUENCE [LARGE SCALE GENOMIC DNA]</scope>
    <source>
        <strain evidence="2 3">YIM 65646</strain>
    </source>
</reference>
<gene>
    <name evidence="2" type="ORF">HNR73_003334</name>
</gene>
<dbReference type="InterPro" id="IPR043917">
    <property type="entry name" value="DUF5753"/>
</dbReference>
<protein>
    <submittedName>
        <fullName evidence="2">Transcriptional regulator with XRE-family HTH domain</fullName>
    </submittedName>
</protein>
<proteinExistence type="predicted"/>
<dbReference type="InterPro" id="IPR001387">
    <property type="entry name" value="Cro/C1-type_HTH"/>
</dbReference>
<keyword evidence="3" id="KW-1185">Reference proteome</keyword>
<evidence type="ECO:0000313" key="2">
    <source>
        <dbReference type="EMBL" id="MBB6035477.1"/>
    </source>
</evidence>
<dbReference type="Proteomes" id="UP000548476">
    <property type="component" value="Unassembled WGS sequence"/>
</dbReference>
<name>A0A841FQE1_9ACTN</name>
<dbReference type="Pfam" id="PF19054">
    <property type="entry name" value="DUF5753"/>
    <property type="match status" value="1"/>
</dbReference>
<dbReference type="EMBL" id="JACHGT010000006">
    <property type="protein sequence ID" value="MBB6035477.1"/>
    <property type="molecule type" value="Genomic_DNA"/>
</dbReference>
<comment type="caution">
    <text evidence="2">The sequence shown here is derived from an EMBL/GenBank/DDBJ whole genome shotgun (WGS) entry which is preliminary data.</text>
</comment>
<dbReference type="CDD" id="cd00093">
    <property type="entry name" value="HTH_XRE"/>
    <property type="match status" value="1"/>
</dbReference>
<organism evidence="2 3">
    <name type="scientific">Phytomonospora endophytica</name>
    <dbReference type="NCBI Taxonomy" id="714109"/>
    <lineage>
        <taxon>Bacteria</taxon>
        <taxon>Bacillati</taxon>
        <taxon>Actinomycetota</taxon>
        <taxon>Actinomycetes</taxon>
        <taxon>Micromonosporales</taxon>
        <taxon>Micromonosporaceae</taxon>
        <taxon>Phytomonospora</taxon>
    </lineage>
</organism>
<evidence type="ECO:0000259" key="1">
    <source>
        <dbReference type="Pfam" id="PF19054"/>
    </source>
</evidence>
<accession>A0A841FQE1</accession>
<dbReference type="AlphaFoldDB" id="A0A841FQE1"/>
<sequence length="268" mass="30282">MREENGHTLEYAAQYLECSTATVSRIELAQYPIKSLALKGLLDLYNVSDRKTRDFLLELREEAWRKGWWDGYGDAYDDPGFIDYPWLESRATNIRSYETMLVPGLLQTPAYAEAVIRAFDYRGSSDAQISRWVELRIERHRILTGVDATALTVIVDESALRRPIGGDAVMRAQLHRLLETSSSPNVTVLVLPFTAADQPCFVGPFTIFELPDPYPDVAHVESLAGRAFVEKSDQIDRFEHVYADLHQAALSPELSADFIANILEETPK</sequence>
<feature type="domain" description="DUF5753" evidence="1">
    <location>
        <begin position="83"/>
        <end position="260"/>
    </location>
</feature>